<name>A0ABT6AN94_9BURK</name>
<gene>
    <name evidence="1" type="ORF">P3W85_14160</name>
</gene>
<protein>
    <recommendedName>
        <fullName evidence="3">WG repeat-containing protein</fullName>
    </recommendedName>
</protein>
<evidence type="ECO:0000313" key="2">
    <source>
        <dbReference type="Proteomes" id="UP001216674"/>
    </source>
</evidence>
<dbReference type="Proteomes" id="UP001216674">
    <property type="component" value="Unassembled WGS sequence"/>
</dbReference>
<sequence length="512" mass="57143">MSNRAWLYLLDDTGRAIQVAETSDVIPSLWRVILSDSQAGEAFAYQRVFGDAKTPGLLGHARVARFRLGALVQFLQAHPLPGDAADLPRALDLLVNWLDHEIETMGGATPVFSADLDELYWLEGDDDSEEDPEDPARYIEHERWICHAVWAAIDRRMAASDVRGVRMALGLTDSATGAEWMRIFGFDGLSHDAIQEALQENTDTRLGGDDAGPGPREWRREDGRCGLVDAQERWMIAPAFDNVVDLADIGLMGLALVQLRRRWGLKTHGDEWVVPVEWRELAWYPECHAFIAERKGRQGLIDCRGRMLVEPIYAEVTAFGNDKVMKALRAQSIERFVVKNDAGSAMVIDGDGHLLTPSDGYTDIAAFDWFAGEGPVPVATVARYVRAVLSDEENAAVAIFDIDKQVEVVRGDYIWTYALCWGSGYGWFVVEQGEDGNYQAGVIDANGKVIHPPCYWWMGSFASFSSDEADHLIPYEMTACWRRGEPVSAMHKDGQLRWLYADGRSEHCTNAT</sequence>
<evidence type="ECO:0000313" key="1">
    <source>
        <dbReference type="EMBL" id="MDF3834090.1"/>
    </source>
</evidence>
<organism evidence="1 2">
    <name type="scientific">Cupriavidus basilensis</name>
    <dbReference type="NCBI Taxonomy" id="68895"/>
    <lineage>
        <taxon>Bacteria</taxon>
        <taxon>Pseudomonadati</taxon>
        <taxon>Pseudomonadota</taxon>
        <taxon>Betaproteobacteria</taxon>
        <taxon>Burkholderiales</taxon>
        <taxon>Burkholderiaceae</taxon>
        <taxon>Cupriavidus</taxon>
    </lineage>
</organism>
<comment type="caution">
    <text evidence="1">The sequence shown here is derived from an EMBL/GenBank/DDBJ whole genome shotgun (WGS) entry which is preliminary data.</text>
</comment>
<evidence type="ECO:0008006" key="3">
    <source>
        <dbReference type="Google" id="ProtNLM"/>
    </source>
</evidence>
<dbReference type="EMBL" id="JARJLM010000247">
    <property type="protein sequence ID" value="MDF3834090.1"/>
    <property type="molecule type" value="Genomic_DNA"/>
</dbReference>
<keyword evidence="2" id="KW-1185">Reference proteome</keyword>
<dbReference type="RefSeq" id="WP_276265246.1">
    <property type="nucleotide sequence ID" value="NZ_JARJLM010000247.1"/>
</dbReference>
<accession>A0ABT6AN94</accession>
<proteinExistence type="predicted"/>
<reference evidence="1 2" key="1">
    <citation type="submission" date="2023-03" db="EMBL/GenBank/DDBJ databases">
        <title>Draft assemblies of triclosan tolerant bacteria isolated from returned activated sludge.</title>
        <authorList>
            <person name="Van Hamelsveld S."/>
        </authorList>
    </citation>
    <scope>NUCLEOTIDE SEQUENCE [LARGE SCALE GENOMIC DNA]</scope>
    <source>
        <strain evidence="1 2">GW210010_S58</strain>
    </source>
</reference>